<protein>
    <recommendedName>
        <fullName evidence="4">RxLR effector protein</fullName>
    </recommendedName>
</protein>
<gene>
    <name evidence="2" type="ORF">PF008_g26571</name>
</gene>
<dbReference type="AlphaFoldDB" id="A0A6G0QGN5"/>
<accession>A0A6G0QGN5</accession>
<name>A0A6G0QGN5_9STRA</name>
<evidence type="ECO:0008006" key="4">
    <source>
        <dbReference type="Google" id="ProtNLM"/>
    </source>
</evidence>
<keyword evidence="1" id="KW-0732">Signal</keyword>
<reference evidence="2 3" key="1">
    <citation type="submission" date="2018-09" db="EMBL/GenBank/DDBJ databases">
        <title>Genomic investigation of the strawberry pathogen Phytophthora fragariae indicates pathogenicity is determined by transcriptional variation in three key races.</title>
        <authorList>
            <person name="Adams T.M."/>
            <person name="Armitage A.D."/>
            <person name="Sobczyk M.K."/>
            <person name="Bates H.J."/>
            <person name="Dunwell J.M."/>
            <person name="Nellist C.F."/>
            <person name="Harrison R.J."/>
        </authorList>
    </citation>
    <scope>NUCLEOTIDE SEQUENCE [LARGE SCALE GENOMIC DNA]</scope>
    <source>
        <strain evidence="2 3">NOV-77</strain>
    </source>
</reference>
<sequence length="55" mass="6143">MLKAYVFFCLYVSSLEIASYSTSYNPVQHIQSHTTLGISDFRHSIPVNYGAVGTQ</sequence>
<feature type="signal peptide" evidence="1">
    <location>
        <begin position="1"/>
        <end position="23"/>
    </location>
</feature>
<dbReference type="Proteomes" id="UP000486351">
    <property type="component" value="Unassembled WGS sequence"/>
</dbReference>
<organism evidence="2 3">
    <name type="scientific">Phytophthora fragariae</name>
    <dbReference type="NCBI Taxonomy" id="53985"/>
    <lineage>
        <taxon>Eukaryota</taxon>
        <taxon>Sar</taxon>
        <taxon>Stramenopiles</taxon>
        <taxon>Oomycota</taxon>
        <taxon>Peronosporomycetes</taxon>
        <taxon>Peronosporales</taxon>
        <taxon>Peronosporaceae</taxon>
        <taxon>Phytophthora</taxon>
    </lineage>
</organism>
<evidence type="ECO:0000313" key="2">
    <source>
        <dbReference type="EMBL" id="KAE9286822.1"/>
    </source>
</evidence>
<comment type="caution">
    <text evidence="2">The sequence shown here is derived from an EMBL/GenBank/DDBJ whole genome shotgun (WGS) entry which is preliminary data.</text>
</comment>
<dbReference type="EMBL" id="QXFY01003272">
    <property type="protein sequence ID" value="KAE9286822.1"/>
    <property type="molecule type" value="Genomic_DNA"/>
</dbReference>
<proteinExistence type="predicted"/>
<evidence type="ECO:0000313" key="3">
    <source>
        <dbReference type="Proteomes" id="UP000486351"/>
    </source>
</evidence>
<evidence type="ECO:0000256" key="1">
    <source>
        <dbReference type="SAM" id="SignalP"/>
    </source>
</evidence>
<feature type="chain" id="PRO_5026317103" description="RxLR effector protein" evidence="1">
    <location>
        <begin position="24"/>
        <end position="55"/>
    </location>
</feature>